<sequence>MTGQLYKYAIEKPDIPLSRMTNLEMGFSNLLPVKTEEAIARFQHYILALGTAVSLSKTYPMDTKEKIWKKKKTWLPRFIVKASLALSTVIRTAATLLRALPLLRLCLLHYHHFRFTTESNNTSTLCNTAESTPTDKNSPSLGLNTTGLSTKEPKDPGLDDPDCRKWKEKEAEILEDIDGGGGGRLDCADLDLYISGSARLVAE</sequence>
<feature type="compositionally biased region" description="Basic and acidic residues" evidence="1">
    <location>
        <begin position="151"/>
        <end position="162"/>
    </location>
</feature>
<dbReference type="EMBL" id="JBFOLJ010000009">
    <property type="protein sequence ID" value="KAL2508731.1"/>
    <property type="molecule type" value="Genomic_DNA"/>
</dbReference>
<name>A0ABD1T7M9_9LAMI</name>
<evidence type="ECO:0000313" key="2">
    <source>
        <dbReference type="EMBL" id="KAL2508731.1"/>
    </source>
</evidence>
<evidence type="ECO:0000256" key="1">
    <source>
        <dbReference type="SAM" id="MobiDB-lite"/>
    </source>
</evidence>
<evidence type="ECO:0000313" key="3">
    <source>
        <dbReference type="Proteomes" id="UP001604277"/>
    </source>
</evidence>
<feature type="region of interest" description="Disordered" evidence="1">
    <location>
        <begin position="124"/>
        <end position="162"/>
    </location>
</feature>
<reference evidence="3" key="1">
    <citation type="submission" date="2024-07" db="EMBL/GenBank/DDBJ databases">
        <title>Two chromosome-level genome assemblies of Korean endemic species Abeliophyllum distichum and Forsythia ovata (Oleaceae).</title>
        <authorList>
            <person name="Jang H."/>
        </authorList>
    </citation>
    <scope>NUCLEOTIDE SEQUENCE [LARGE SCALE GENOMIC DNA]</scope>
</reference>
<gene>
    <name evidence="2" type="ORF">Fot_32378</name>
</gene>
<feature type="compositionally biased region" description="Polar residues" evidence="1">
    <location>
        <begin position="124"/>
        <end position="149"/>
    </location>
</feature>
<organism evidence="2 3">
    <name type="scientific">Forsythia ovata</name>
    <dbReference type="NCBI Taxonomy" id="205694"/>
    <lineage>
        <taxon>Eukaryota</taxon>
        <taxon>Viridiplantae</taxon>
        <taxon>Streptophyta</taxon>
        <taxon>Embryophyta</taxon>
        <taxon>Tracheophyta</taxon>
        <taxon>Spermatophyta</taxon>
        <taxon>Magnoliopsida</taxon>
        <taxon>eudicotyledons</taxon>
        <taxon>Gunneridae</taxon>
        <taxon>Pentapetalae</taxon>
        <taxon>asterids</taxon>
        <taxon>lamiids</taxon>
        <taxon>Lamiales</taxon>
        <taxon>Oleaceae</taxon>
        <taxon>Forsythieae</taxon>
        <taxon>Forsythia</taxon>
    </lineage>
</organism>
<accession>A0ABD1T7M9</accession>
<comment type="caution">
    <text evidence="2">The sequence shown here is derived from an EMBL/GenBank/DDBJ whole genome shotgun (WGS) entry which is preliminary data.</text>
</comment>
<proteinExistence type="predicted"/>
<protein>
    <submittedName>
        <fullName evidence="2">Uncharacterized protein</fullName>
    </submittedName>
</protein>
<keyword evidence="3" id="KW-1185">Reference proteome</keyword>
<dbReference type="Proteomes" id="UP001604277">
    <property type="component" value="Unassembled WGS sequence"/>
</dbReference>
<dbReference type="AlphaFoldDB" id="A0ABD1T7M9"/>